<evidence type="ECO:0000313" key="10">
    <source>
        <dbReference type="EMBL" id="TEB08227.1"/>
    </source>
</evidence>
<evidence type="ECO:0000256" key="8">
    <source>
        <dbReference type="ARBA" id="ARBA00051245"/>
    </source>
</evidence>
<gene>
    <name evidence="10" type="primary">ywqD_2</name>
    <name evidence="10" type="ORF">Psch_01782</name>
</gene>
<evidence type="ECO:0000256" key="6">
    <source>
        <dbReference type="ARBA" id="ARBA00022840"/>
    </source>
</evidence>
<dbReference type="Pfam" id="PF13614">
    <property type="entry name" value="AAA_31"/>
    <property type="match status" value="1"/>
</dbReference>
<comment type="similarity">
    <text evidence="1">Belongs to the CpsD/CapB family.</text>
</comment>
<dbReference type="InterPro" id="IPR050445">
    <property type="entry name" value="Bact_polysacc_biosynth/exp"/>
</dbReference>
<dbReference type="NCBIfam" id="TIGR01007">
    <property type="entry name" value="eps_fam"/>
    <property type="match status" value="1"/>
</dbReference>
<dbReference type="InterPro" id="IPR025669">
    <property type="entry name" value="AAA_dom"/>
</dbReference>
<evidence type="ECO:0000256" key="2">
    <source>
        <dbReference type="ARBA" id="ARBA00011903"/>
    </source>
</evidence>
<evidence type="ECO:0000256" key="4">
    <source>
        <dbReference type="ARBA" id="ARBA00022741"/>
    </source>
</evidence>
<dbReference type="Gene3D" id="3.40.50.300">
    <property type="entry name" value="P-loop containing nucleotide triphosphate hydrolases"/>
    <property type="match status" value="1"/>
</dbReference>
<dbReference type="InterPro" id="IPR027417">
    <property type="entry name" value="P-loop_NTPase"/>
</dbReference>
<dbReference type="InterPro" id="IPR005702">
    <property type="entry name" value="Wzc-like_C"/>
</dbReference>
<dbReference type="EMBL" id="QFGA01000001">
    <property type="protein sequence ID" value="TEB08227.1"/>
    <property type="molecule type" value="Genomic_DNA"/>
</dbReference>
<accession>A0A4Y7RIR5</accession>
<feature type="domain" description="AAA" evidence="9">
    <location>
        <begin position="54"/>
        <end position="183"/>
    </location>
</feature>
<keyword evidence="6" id="KW-0067">ATP-binding</keyword>
<keyword evidence="4" id="KW-0547">Nucleotide-binding</keyword>
<dbReference type="SUPFAM" id="SSF52540">
    <property type="entry name" value="P-loop containing nucleoside triphosphate hydrolases"/>
    <property type="match status" value="1"/>
</dbReference>
<dbReference type="PANTHER" id="PTHR32309">
    <property type="entry name" value="TYROSINE-PROTEIN KINASE"/>
    <property type="match status" value="1"/>
</dbReference>
<comment type="catalytic activity">
    <reaction evidence="8">
        <text>L-tyrosyl-[protein] + ATP = O-phospho-L-tyrosyl-[protein] + ADP + H(+)</text>
        <dbReference type="Rhea" id="RHEA:10596"/>
        <dbReference type="Rhea" id="RHEA-COMP:10136"/>
        <dbReference type="Rhea" id="RHEA-COMP:20101"/>
        <dbReference type="ChEBI" id="CHEBI:15378"/>
        <dbReference type="ChEBI" id="CHEBI:30616"/>
        <dbReference type="ChEBI" id="CHEBI:46858"/>
        <dbReference type="ChEBI" id="CHEBI:61978"/>
        <dbReference type="ChEBI" id="CHEBI:456216"/>
        <dbReference type="EC" id="2.7.10.2"/>
    </reaction>
</comment>
<sequence>MSRSDGKERKLFSHIRPKSAIAEAFRTLRTNISFSSSSGLNRTILVTSPGPEDGKSTVTSNLGVVIAQAESRVLIVDCDLRKPVMHKYFDLDNRVGLTNLLVQDLALDEAVNATGVEGLHVITSGPIPPNPSELLGSAKMAEILARVSAEYDVALLDAPPVIAVTDAALLAPMADSVLLVLKSGSSRIEMARAARDQLQKANAKSIGVVLNEARMHGDGNYYYYYGAKDAPSEEKQAAEP</sequence>
<keyword evidence="11" id="KW-1185">Reference proteome</keyword>
<dbReference type="CDD" id="cd05387">
    <property type="entry name" value="BY-kinase"/>
    <property type="match status" value="1"/>
</dbReference>
<reference evidence="10 11" key="1">
    <citation type="journal article" date="2018" name="Environ. Microbiol.">
        <title>Novel energy conservation strategies and behaviour of Pelotomaculum schinkii driving syntrophic propionate catabolism.</title>
        <authorList>
            <person name="Hidalgo-Ahumada C.A.P."/>
            <person name="Nobu M.K."/>
            <person name="Narihiro T."/>
            <person name="Tamaki H."/>
            <person name="Liu W.T."/>
            <person name="Kamagata Y."/>
            <person name="Stams A.J.M."/>
            <person name="Imachi H."/>
            <person name="Sousa D.Z."/>
        </authorList>
    </citation>
    <scope>NUCLEOTIDE SEQUENCE [LARGE SCALE GENOMIC DNA]</scope>
    <source>
        <strain evidence="10 11">HH</strain>
    </source>
</reference>
<keyword evidence="5 10" id="KW-0418">Kinase</keyword>
<dbReference type="GO" id="GO:0042802">
    <property type="term" value="F:identical protein binding"/>
    <property type="evidence" value="ECO:0007669"/>
    <property type="project" value="UniProtKB-ARBA"/>
</dbReference>
<dbReference type="PANTHER" id="PTHR32309:SF13">
    <property type="entry name" value="FERRIC ENTEROBACTIN TRANSPORT PROTEIN FEPE"/>
    <property type="match status" value="1"/>
</dbReference>
<keyword evidence="3 10" id="KW-0808">Transferase</keyword>
<dbReference type="EC" id="2.7.10.2" evidence="2"/>
<dbReference type="FunFam" id="3.40.50.300:FF:000527">
    <property type="entry name" value="Tyrosine-protein kinase etk"/>
    <property type="match status" value="1"/>
</dbReference>
<name>A0A4Y7RIR5_9FIRM</name>
<dbReference type="Proteomes" id="UP000298324">
    <property type="component" value="Unassembled WGS sequence"/>
</dbReference>
<dbReference type="GO" id="GO:0005524">
    <property type="term" value="F:ATP binding"/>
    <property type="evidence" value="ECO:0007669"/>
    <property type="project" value="UniProtKB-KW"/>
</dbReference>
<keyword evidence="7" id="KW-0829">Tyrosine-protein kinase</keyword>
<comment type="caution">
    <text evidence="10">The sequence shown here is derived from an EMBL/GenBank/DDBJ whole genome shotgun (WGS) entry which is preliminary data.</text>
</comment>
<protein>
    <recommendedName>
        <fullName evidence="2">non-specific protein-tyrosine kinase</fullName>
        <ecNumber evidence="2">2.7.10.2</ecNumber>
    </recommendedName>
</protein>
<evidence type="ECO:0000256" key="7">
    <source>
        <dbReference type="ARBA" id="ARBA00023137"/>
    </source>
</evidence>
<evidence type="ECO:0000259" key="9">
    <source>
        <dbReference type="Pfam" id="PF13614"/>
    </source>
</evidence>
<evidence type="ECO:0000256" key="5">
    <source>
        <dbReference type="ARBA" id="ARBA00022777"/>
    </source>
</evidence>
<proteinExistence type="inferred from homology"/>
<dbReference type="GO" id="GO:0005886">
    <property type="term" value="C:plasma membrane"/>
    <property type="evidence" value="ECO:0007669"/>
    <property type="project" value="UniProtKB-ARBA"/>
</dbReference>
<dbReference type="AlphaFoldDB" id="A0A4Y7RIR5"/>
<evidence type="ECO:0000256" key="3">
    <source>
        <dbReference type="ARBA" id="ARBA00022679"/>
    </source>
</evidence>
<dbReference type="GO" id="GO:0004715">
    <property type="term" value="F:non-membrane spanning protein tyrosine kinase activity"/>
    <property type="evidence" value="ECO:0007669"/>
    <property type="project" value="UniProtKB-EC"/>
</dbReference>
<evidence type="ECO:0000313" key="11">
    <source>
        <dbReference type="Proteomes" id="UP000298324"/>
    </source>
</evidence>
<evidence type="ECO:0000256" key="1">
    <source>
        <dbReference type="ARBA" id="ARBA00007316"/>
    </source>
</evidence>
<organism evidence="10 11">
    <name type="scientific">Pelotomaculum schinkii</name>
    <dbReference type="NCBI Taxonomy" id="78350"/>
    <lineage>
        <taxon>Bacteria</taxon>
        <taxon>Bacillati</taxon>
        <taxon>Bacillota</taxon>
        <taxon>Clostridia</taxon>
        <taxon>Eubacteriales</taxon>
        <taxon>Desulfotomaculaceae</taxon>
        <taxon>Pelotomaculum</taxon>
    </lineage>
</organism>
<dbReference type="RefSeq" id="WP_190239914.1">
    <property type="nucleotide sequence ID" value="NZ_QFGA01000001.1"/>
</dbReference>